<dbReference type="EMBL" id="JAAIUW010000001">
    <property type="protein sequence ID" value="KAF7844111.1"/>
    <property type="molecule type" value="Genomic_DNA"/>
</dbReference>
<gene>
    <name evidence="1" type="ORF">G2W53_001016</name>
</gene>
<evidence type="ECO:0000313" key="1">
    <source>
        <dbReference type="EMBL" id="KAF7844111.1"/>
    </source>
</evidence>
<dbReference type="Proteomes" id="UP000634136">
    <property type="component" value="Unassembled WGS sequence"/>
</dbReference>
<sequence length="115" mass="12532">MRGNSGNEEASTSASVNAAYFANFAVTFSITNNSYNQFLDSRWIIDSGASSYVIGNLILFSDLRKTNGKNTVQLPDGAVKTDPTNKEVVAIGDTKNNLYFLNRNSDVGLSRIEKV</sequence>
<comment type="caution">
    <text evidence="1">The sequence shown here is derived from an EMBL/GenBank/DDBJ whole genome shotgun (WGS) entry which is preliminary data.</text>
</comment>
<name>A0A835CJZ3_9FABA</name>
<reference evidence="1" key="1">
    <citation type="submission" date="2020-09" db="EMBL/GenBank/DDBJ databases">
        <title>Genome-Enabled Discovery of Anthraquinone Biosynthesis in Senna tora.</title>
        <authorList>
            <person name="Kang S.-H."/>
            <person name="Pandey R.P."/>
            <person name="Lee C.-M."/>
            <person name="Sim J.-S."/>
            <person name="Jeong J.-T."/>
            <person name="Choi B.-S."/>
            <person name="Jung M."/>
            <person name="Ginzburg D."/>
            <person name="Zhao K."/>
            <person name="Won S.Y."/>
            <person name="Oh T.-J."/>
            <person name="Yu Y."/>
            <person name="Kim N.-H."/>
            <person name="Lee O.R."/>
            <person name="Lee T.-H."/>
            <person name="Bashyal P."/>
            <person name="Kim T.-S."/>
            <person name="Lee W.-H."/>
            <person name="Kawkins C."/>
            <person name="Kim C.-K."/>
            <person name="Kim J.S."/>
            <person name="Ahn B.O."/>
            <person name="Rhee S.Y."/>
            <person name="Sohng J.K."/>
        </authorList>
    </citation>
    <scope>NUCLEOTIDE SEQUENCE</scope>
    <source>
        <tissue evidence="1">Leaf</tissue>
    </source>
</reference>
<evidence type="ECO:0000313" key="2">
    <source>
        <dbReference type="Proteomes" id="UP000634136"/>
    </source>
</evidence>
<dbReference type="AlphaFoldDB" id="A0A835CJZ3"/>
<accession>A0A835CJZ3</accession>
<organism evidence="1 2">
    <name type="scientific">Senna tora</name>
    <dbReference type="NCBI Taxonomy" id="362788"/>
    <lineage>
        <taxon>Eukaryota</taxon>
        <taxon>Viridiplantae</taxon>
        <taxon>Streptophyta</taxon>
        <taxon>Embryophyta</taxon>
        <taxon>Tracheophyta</taxon>
        <taxon>Spermatophyta</taxon>
        <taxon>Magnoliopsida</taxon>
        <taxon>eudicotyledons</taxon>
        <taxon>Gunneridae</taxon>
        <taxon>Pentapetalae</taxon>
        <taxon>rosids</taxon>
        <taxon>fabids</taxon>
        <taxon>Fabales</taxon>
        <taxon>Fabaceae</taxon>
        <taxon>Caesalpinioideae</taxon>
        <taxon>Cassia clade</taxon>
        <taxon>Senna</taxon>
    </lineage>
</organism>
<keyword evidence="2" id="KW-1185">Reference proteome</keyword>
<proteinExistence type="predicted"/>
<protein>
    <submittedName>
        <fullName evidence="1">Integrase, catalytic core</fullName>
    </submittedName>
</protein>